<keyword evidence="1" id="KW-0812">Transmembrane</keyword>
<dbReference type="PANTHER" id="PTHR32063:SF33">
    <property type="entry name" value="RND SUPERFAMILY EFFLUX PUMP PERMEASE COMPONENT"/>
    <property type="match status" value="1"/>
</dbReference>
<dbReference type="InterPro" id="IPR001036">
    <property type="entry name" value="Acrflvin-R"/>
</dbReference>
<protein>
    <recommendedName>
        <fullName evidence="3">SSD domain-containing protein</fullName>
    </recommendedName>
</protein>
<feature type="transmembrane region" description="Helical" evidence="1">
    <location>
        <begin position="958"/>
        <end position="980"/>
    </location>
</feature>
<gene>
    <name evidence="2" type="ORF">METZ01_LOCUS58358</name>
</gene>
<dbReference type="Gene3D" id="3.30.70.1430">
    <property type="entry name" value="Multidrug efflux transporter AcrB pore domain"/>
    <property type="match status" value="2"/>
</dbReference>
<dbReference type="SUPFAM" id="SSF82866">
    <property type="entry name" value="Multidrug efflux transporter AcrB transmembrane domain"/>
    <property type="match status" value="2"/>
</dbReference>
<feature type="transmembrane region" description="Helical" evidence="1">
    <location>
        <begin position="384"/>
        <end position="409"/>
    </location>
</feature>
<keyword evidence="1" id="KW-1133">Transmembrane helix</keyword>
<evidence type="ECO:0008006" key="3">
    <source>
        <dbReference type="Google" id="ProtNLM"/>
    </source>
</evidence>
<feature type="transmembrane region" description="Helical" evidence="1">
    <location>
        <begin position="909"/>
        <end position="929"/>
    </location>
</feature>
<organism evidence="2">
    <name type="scientific">marine metagenome</name>
    <dbReference type="NCBI Taxonomy" id="408172"/>
    <lineage>
        <taxon>unclassified sequences</taxon>
        <taxon>metagenomes</taxon>
        <taxon>ecological metagenomes</taxon>
    </lineage>
</organism>
<dbReference type="Gene3D" id="1.20.1640.10">
    <property type="entry name" value="Multidrug efflux transporter AcrB transmembrane domain"/>
    <property type="match status" value="2"/>
</dbReference>
<proteinExistence type="predicted"/>
<feature type="transmembrane region" description="Helical" evidence="1">
    <location>
        <begin position="429"/>
        <end position="449"/>
    </location>
</feature>
<dbReference type="PANTHER" id="PTHR32063">
    <property type="match status" value="1"/>
</dbReference>
<feature type="non-terminal residue" evidence="2">
    <location>
        <position position="1"/>
    </location>
</feature>
<feature type="transmembrane region" description="Helical" evidence="1">
    <location>
        <begin position="332"/>
        <end position="352"/>
    </location>
</feature>
<feature type="transmembrane region" description="Helical" evidence="1">
    <location>
        <begin position="456"/>
        <end position="480"/>
    </location>
</feature>
<dbReference type="Gene3D" id="3.30.2090.10">
    <property type="entry name" value="Multidrug efflux transporter AcrB TolC docking domain, DN and DC subdomains"/>
    <property type="match status" value="2"/>
</dbReference>
<feature type="transmembrane region" description="Helical" evidence="1">
    <location>
        <begin position="16"/>
        <end position="34"/>
    </location>
</feature>
<dbReference type="PRINTS" id="PR00702">
    <property type="entry name" value="ACRIFLAVINRP"/>
</dbReference>
<evidence type="ECO:0000313" key="2">
    <source>
        <dbReference type="EMBL" id="SVA05504.1"/>
    </source>
</evidence>
<keyword evidence="1" id="KW-0472">Membrane</keyword>
<dbReference type="GO" id="GO:0042910">
    <property type="term" value="F:xenobiotic transmembrane transporter activity"/>
    <property type="evidence" value="ECO:0007669"/>
    <property type="project" value="TreeGrafter"/>
</dbReference>
<feature type="transmembrane region" description="Helical" evidence="1">
    <location>
        <begin position="986"/>
        <end position="1012"/>
    </location>
</feature>
<dbReference type="Pfam" id="PF00873">
    <property type="entry name" value="ACR_tran"/>
    <property type="match status" value="1"/>
</dbReference>
<dbReference type="EMBL" id="UINC01003346">
    <property type="protein sequence ID" value="SVA05504.1"/>
    <property type="molecule type" value="Genomic_DNA"/>
</dbReference>
<dbReference type="AlphaFoldDB" id="A0A381SQ23"/>
<dbReference type="Gene3D" id="3.30.70.1320">
    <property type="entry name" value="Multidrug efflux transporter AcrB pore domain like"/>
    <property type="match status" value="1"/>
</dbReference>
<name>A0A381SQ23_9ZZZZ</name>
<feature type="transmembrane region" description="Helical" evidence="1">
    <location>
        <begin position="856"/>
        <end position="876"/>
    </location>
</feature>
<feature type="transmembrane region" description="Helical" evidence="1">
    <location>
        <begin position="358"/>
        <end position="377"/>
    </location>
</feature>
<dbReference type="Gene3D" id="3.30.70.1440">
    <property type="entry name" value="Multidrug efflux transporter AcrB pore domain"/>
    <property type="match status" value="1"/>
</dbReference>
<reference evidence="2" key="1">
    <citation type="submission" date="2018-05" db="EMBL/GenBank/DDBJ databases">
        <authorList>
            <person name="Lanie J.A."/>
            <person name="Ng W.-L."/>
            <person name="Kazmierczak K.M."/>
            <person name="Andrzejewski T.M."/>
            <person name="Davidsen T.M."/>
            <person name="Wayne K.J."/>
            <person name="Tettelin H."/>
            <person name="Glass J.I."/>
            <person name="Rusch D."/>
            <person name="Podicherti R."/>
            <person name="Tsui H.-C.T."/>
            <person name="Winkler M.E."/>
        </authorList>
    </citation>
    <scope>NUCLEOTIDE SEQUENCE</scope>
</reference>
<sequence length="1032" mass="111450">VAARQSVSLWFLHNPTAANLLMWVFLVGGVIAVFNMRQEVFPTAVLDTIEIRVEYRGATASEVEAQVVQPMEQSIDTLRDIHTIVSEIRSGGANIFVMLDDGADAQRTLDETRSAIDGLNSLPADLEPPTIIQVRDDGEDIELGFYGFQSREELHAFSELARERLLKLSTVSQVEVEGAGEPEITVRVSPDRARLFGISLRDVTERIRRASFELSGGVIRSSTGEYGLATGLDRRYAHEFGDIAIIESPSGAPLTLSEIASVENGFRPHGKRYRINGSVGVMMNVFGSGVATPGEVSESVRALLAEIESEMPAGGAVILDDDAKSFADRVGILADSALIGLALVLVLLFLVLEARVAFWVAVGLPVAMLGGVALFAMTPYTINFISVFAFIIVIGVVVDDAVVIGESIYSGMQSGMSPLDSAADTLSRFSTVVTLAIATNIIAFTPIFFMPGELGLFLLAIPVVTSCVFAISLIEALWVLPAHLAYGRERKPDAGRKQRWVQERFERLREGYFVPWAESCLANRGLVITVGLLVAVSIVSWVASGRVPISLRPAFESEQVSAIYALNPGASDRQVDEMADEIERLGRQVLQSLGDEEDIKGIYMQLGSPVSHQGAVTFSLVDPGDRPFTAGEFAEQWRDLIGQPAKLTQLSIDYLQGPGDGRDLTIEIAHADSAVSRRAAESLVRRLQEIAGVGQISYSGNAFRSEVRFELTTAGRALGFDESEISSRLRAQLDGLEATRLTRGTHEVRVMIRGDHRDDRVLPDLSSLILTSSEGRQAALGDIAKIRWERGAVQLRRINGQRIERVEATIDRRITSKDLVEDLVSDELLPALEAEYPGLTTWDEAIDNEDAETESGLMLATVGVLAAIFVLIGAYARSLRHSALLLATIPLSATGALLGHIILGIELSAASFLGLLALGGLVINAGLLLHLRYTEVLQTGASPEAAMISAVRDRFRPIVLSSVTTLVGLAPLMLTTSIQAAPMRPIAVSVGFGMLFSIPVILLLLPCIVVSLEGRTSESDHLQLENDGEVAV</sequence>
<dbReference type="GO" id="GO:0005886">
    <property type="term" value="C:plasma membrane"/>
    <property type="evidence" value="ECO:0007669"/>
    <property type="project" value="TreeGrafter"/>
</dbReference>
<dbReference type="InterPro" id="IPR027463">
    <property type="entry name" value="AcrB_DN_DC_subdom"/>
</dbReference>
<dbReference type="SUPFAM" id="SSF82693">
    <property type="entry name" value="Multidrug efflux transporter AcrB pore domain, PN1, PN2, PC1 and PC2 subdomains"/>
    <property type="match status" value="2"/>
</dbReference>
<accession>A0A381SQ23</accession>
<feature type="transmembrane region" description="Helical" evidence="1">
    <location>
        <begin position="883"/>
        <end position="903"/>
    </location>
</feature>
<dbReference type="SUPFAM" id="SSF82714">
    <property type="entry name" value="Multidrug efflux transporter AcrB TolC docking domain, DN and DC subdomains"/>
    <property type="match status" value="2"/>
</dbReference>
<evidence type="ECO:0000256" key="1">
    <source>
        <dbReference type="SAM" id="Phobius"/>
    </source>
</evidence>